<dbReference type="InterPro" id="IPR016059">
    <property type="entry name" value="DNA_ligase_ATP-dep_CS"/>
</dbReference>
<evidence type="ECO:0000313" key="4">
    <source>
        <dbReference type="EMBL" id="XCJ73213.1"/>
    </source>
</evidence>
<dbReference type="PROSITE" id="PS50160">
    <property type="entry name" value="DNA_LIGASE_A3"/>
    <property type="match status" value="1"/>
</dbReference>
<keyword evidence="2 4" id="KW-0436">Ligase</keyword>
<dbReference type="GO" id="GO:0006310">
    <property type="term" value="P:DNA recombination"/>
    <property type="evidence" value="ECO:0007669"/>
    <property type="project" value="InterPro"/>
</dbReference>
<dbReference type="InterPro" id="IPR050191">
    <property type="entry name" value="ATP-dep_DNA_ligase"/>
</dbReference>
<evidence type="ECO:0000256" key="1">
    <source>
        <dbReference type="ARBA" id="ARBA00007572"/>
    </source>
</evidence>
<gene>
    <name evidence="4" type="ORF">ABII15_26065</name>
</gene>
<dbReference type="PROSITE" id="PS00697">
    <property type="entry name" value="DNA_LIGASE_A1"/>
    <property type="match status" value="1"/>
</dbReference>
<dbReference type="SUPFAM" id="SSF56091">
    <property type="entry name" value="DNA ligase/mRNA capping enzyme, catalytic domain"/>
    <property type="match status" value="1"/>
</dbReference>
<dbReference type="RefSeq" id="WP_353944706.1">
    <property type="nucleotide sequence ID" value="NZ_CP159534.1"/>
</dbReference>
<dbReference type="PANTHER" id="PTHR45674">
    <property type="entry name" value="DNA LIGASE 1/3 FAMILY MEMBER"/>
    <property type="match status" value="1"/>
</dbReference>
<evidence type="ECO:0000259" key="3">
    <source>
        <dbReference type="PROSITE" id="PS50160"/>
    </source>
</evidence>
<accession>A0AAU8IYA4</accession>
<sequence>MRRPVEVALAEPADDLPVDGTGAAWAFEPKFDGHRMVVFRDEDGVVLQARSGRAVTRAFPDLVEAALALPAGTVLDGEVVVWHDGRTDFAAVQRRAAAASAGRARGLARELPASYAAFDLLGDGGGDLRGLPYRERRARLVELLGPLGPPLQAVPATTDRETALVWYEALVATGVEGLVAKRLDGVYRGGRRAWLKIRHSDTRDAVVVGFTGAVGAPRALVVVVAGDGEPVLSVPLSAGVRREAGRLVGAAGSGEVGVVVGVGVGDVPYQLVRRDVELVVEVRQRSTRHGVFSAEVVRFR</sequence>
<dbReference type="GO" id="GO:0005524">
    <property type="term" value="F:ATP binding"/>
    <property type="evidence" value="ECO:0007669"/>
    <property type="project" value="InterPro"/>
</dbReference>
<evidence type="ECO:0000256" key="2">
    <source>
        <dbReference type="ARBA" id="ARBA00022598"/>
    </source>
</evidence>
<dbReference type="Pfam" id="PF01068">
    <property type="entry name" value="DNA_ligase_A_M"/>
    <property type="match status" value="1"/>
</dbReference>
<proteinExistence type="inferred from homology"/>
<dbReference type="KEGG" id="stac:ABII15_26065"/>
<dbReference type="GO" id="GO:0006281">
    <property type="term" value="P:DNA repair"/>
    <property type="evidence" value="ECO:0007669"/>
    <property type="project" value="InterPro"/>
</dbReference>
<reference evidence="4" key="1">
    <citation type="submission" date="2024-06" db="EMBL/GenBank/DDBJ databases">
        <title>Streptomyces sp. strain HUAS MG91 genome sequences.</title>
        <authorList>
            <person name="Mo P."/>
        </authorList>
    </citation>
    <scope>NUCLEOTIDE SEQUENCE</scope>
    <source>
        <strain evidence="4">HUAS MG91</strain>
    </source>
</reference>
<dbReference type="Gene3D" id="3.30.470.30">
    <property type="entry name" value="DNA ligase/mRNA capping enzyme"/>
    <property type="match status" value="1"/>
</dbReference>
<dbReference type="InterPro" id="IPR012310">
    <property type="entry name" value="DNA_ligase_ATP-dep_cent"/>
</dbReference>
<protein>
    <submittedName>
        <fullName evidence="4">ATP-dependent DNA ligase</fullName>
    </submittedName>
</protein>
<organism evidence="4">
    <name type="scientific">Streptomyces tabacisoli</name>
    <dbReference type="NCBI Taxonomy" id="3156398"/>
    <lineage>
        <taxon>Bacteria</taxon>
        <taxon>Bacillati</taxon>
        <taxon>Actinomycetota</taxon>
        <taxon>Actinomycetes</taxon>
        <taxon>Kitasatosporales</taxon>
        <taxon>Streptomycetaceae</taxon>
        <taxon>Streptomyces</taxon>
    </lineage>
</organism>
<dbReference type="PANTHER" id="PTHR45674:SF4">
    <property type="entry name" value="DNA LIGASE 1"/>
    <property type="match status" value="1"/>
</dbReference>
<feature type="domain" description="ATP-dependent DNA ligase family profile" evidence="3">
    <location>
        <begin position="117"/>
        <end position="229"/>
    </location>
</feature>
<dbReference type="Gene3D" id="3.30.1490.70">
    <property type="match status" value="1"/>
</dbReference>
<comment type="similarity">
    <text evidence="1">Belongs to the ATP-dependent DNA ligase family.</text>
</comment>
<name>A0AAU8IYA4_9ACTN</name>
<dbReference type="EMBL" id="CP159534">
    <property type="protein sequence ID" value="XCJ73213.1"/>
    <property type="molecule type" value="Genomic_DNA"/>
</dbReference>
<dbReference type="GO" id="GO:0003910">
    <property type="term" value="F:DNA ligase (ATP) activity"/>
    <property type="evidence" value="ECO:0007669"/>
    <property type="project" value="InterPro"/>
</dbReference>
<dbReference type="AlphaFoldDB" id="A0AAU8IYA4"/>